<dbReference type="GO" id="GO:0003677">
    <property type="term" value="F:DNA binding"/>
    <property type="evidence" value="ECO:0007669"/>
    <property type="project" value="InterPro"/>
</dbReference>
<comment type="caution">
    <text evidence="3">The sequence shown here is derived from an EMBL/GenBank/DDBJ whole genome shotgun (WGS) entry which is preliminary data.</text>
</comment>
<dbReference type="InterPro" id="IPR024467">
    <property type="entry name" value="Xre/MbcA/ParS-like_toxin-bd"/>
</dbReference>
<dbReference type="InterPro" id="IPR046847">
    <property type="entry name" value="Xre-like_HTH"/>
</dbReference>
<feature type="domain" description="Antitoxin Xre/MbcA/ParS-like toxin-binding" evidence="1">
    <location>
        <begin position="90"/>
        <end position="139"/>
    </location>
</feature>
<dbReference type="Pfam" id="PF09722">
    <property type="entry name" value="Xre_MbcA_ParS_C"/>
    <property type="match status" value="1"/>
</dbReference>
<protein>
    <submittedName>
        <fullName evidence="3">DUF2384 domain-containing protein</fullName>
    </submittedName>
</protein>
<reference evidence="3 4" key="1">
    <citation type="submission" date="2019-01" db="EMBL/GenBank/DDBJ databases">
        <title>Spirosoma flava sp. nov., a propanil-degrading bacterium isolated from herbicide-contaminated soil.</title>
        <authorList>
            <person name="Zhang L."/>
            <person name="Jiang J.-D."/>
        </authorList>
    </citation>
    <scope>NUCLEOTIDE SEQUENCE [LARGE SCALE GENOMIC DNA]</scope>
    <source>
        <strain evidence="3 4">TY50</strain>
    </source>
</reference>
<dbReference type="EMBL" id="SBLB01000009">
    <property type="protein sequence ID" value="RYC67180.1"/>
    <property type="molecule type" value="Genomic_DNA"/>
</dbReference>
<evidence type="ECO:0000259" key="2">
    <source>
        <dbReference type="Pfam" id="PF20432"/>
    </source>
</evidence>
<organism evidence="3 4">
    <name type="scientific">Spirosoma sordidisoli</name>
    <dbReference type="NCBI Taxonomy" id="2502893"/>
    <lineage>
        <taxon>Bacteria</taxon>
        <taxon>Pseudomonadati</taxon>
        <taxon>Bacteroidota</taxon>
        <taxon>Cytophagia</taxon>
        <taxon>Cytophagales</taxon>
        <taxon>Cytophagaceae</taxon>
        <taxon>Spirosoma</taxon>
    </lineage>
</organism>
<dbReference type="InterPro" id="IPR011979">
    <property type="entry name" value="Antitox_Xre"/>
</dbReference>
<dbReference type="Pfam" id="PF20432">
    <property type="entry name" value="Xre-like-HTH"/>
    <property type="match status" value="1"/>
</dbReference>
<keyword evidence="4" id="KW-1185">Reference proteome</keyword>
<accession>A0A4Q2UII4</accession>
<gene>
    <name evidence="3" type="ORF">EQG79_26255</name>
</gene>
<dbReference type="NCBIfam" id="TIGR02293">
    <property type="entry name" value="TAS_TIGR02293"/>
    <property type="match status" value="1"/>
</dbReference>
<feature type="domain" description="Antitoxin Xre-like helix-turn-helix" evidence="2">
    <location>
        <begin position="25"/>
        <end position="85"/>
    </location>
</feature>
<evidence type="ECO:0000313" key="3">
    <source>
        <dbReference type="EMBL" id="RYC67180.1"/>
    </source>
</evidence>
<evidence type="ECO:0000313" key="4">
    <source>
        <dbReference type="Proteomes" id="UP000290407"/>
    </source>
</evidence>
<name>A0A4Q2UII4_9BACT</name>
<dbReference type="AlphaFoldDB" id="A0A4Q2UII4"/>
<evidence type="ECO:0000259" key="1">
    <source>
        <dbReference type="Pfam" id="PF09722"/>
    </source>
</evidence>
<dbReference type="RefSeq" id="WP_077924429.1">
    <property type="nucleotide sequence ID" value="NZ_SBLB01000009.1"/>
</dbReference>
<sequence>MATQATLPPSTRPDVNVVPLTALQLIDRSRQGLAGSEAGRVAGLLGVADKEMARLLNQSVATFHRQAKAGRLDAATSERLLLLSRLAGHGTAVFQDQGKFTRWLRRPLRALADRSPLDLMDSPTGVQLVEDLLGRIEYGVFS</sequence>
<proteinExistence type="predicted"/>
<dbReference type="Proteomes" id="UP000290407">
    <property type="component" value="Unassembled WGS sequence"/>
</dbReference>